<feature type="transmembrane region" description="Helical" evidence="1">
    <location>
        <begin position="160"/>
        <end position="181"/>
    </location>
</feature>
<feature type="transmembrane region" description="Helical" evidence="1">
    <location>
        <begin position="81"/>
        <end position="98"/>
    </location>
</feature>
<evidence type="ECO:0008006" key="4">
    <source>
        <dbReference type="Google" id="ProtNLM"/>
    </source>
</evidence>
<keyword evidence="1" id="KW-0472">Membrane</keyword>
<reference evidence="2" key="1">
    <citation type="submission" date="2023-06" db="EMBL/GenBank/DDBJ databases">
        <title>Genomic of Parafulvivirga corallium.</title>
        <authorList>
            <person name="Wang G."/>
        </authorList>
    </citation>
    <scope>NUCLEOTIDE SEQUENCE</scope>
    <source>
        <strain evidence="2">BMA10</strain>
    </source>
</reference>
<dbReference type="EMBL" id="JAUJEA010000009">
    <property type="protein sequence ID" value="MDN5204049.1"/>
    <property type="molecule type" value="Genomic_DNA"/>
</dbReference>
<dbReference type="Proteomes" id="UP001172082">
    <property type="component" value="Unassembled WGS sequence"/>
</dbReference>
<feature type="transmembrane region" description="Helical" evidence="1">
    <location>
        <begin position="202"/>
        <end position="223"/>
    </location>
</feature>
<protein>
    <recommendedName>
        <fullName evidence="4">Prenyltransferase</fullName>
    </recommendedName>
</protein>
<evidence type="ECO:0000313" key="2">
    <source>
        <dbReference type="EMBL" id="MDN5204049.1"/>
    </source>
</evidence>
<feature type="transmembrane region" description="Helical" evidence="1">
    <location>
        <begin position="136"/>
        <end position="154"/>
    </location>
</feature>
<accession>A0ABT8KTG3</accession>
<keyword evidence="1" id="KW-0812">Transmembrane</keyword>
<evidence type="ECO:0000313" key="3">
    <source>
        <dbReference type="Proteomes" id="UP001172082"/>
    </source>
</evidence>
<keyword evidence="1" id="KW-1133">Transmembrane helix</keyword>
<feature type="transmembrane region" description="Helical" evidence="1">
    <location>
        <begin position="229"/>
        <end position="249"/>
    </location>
</feature>
<proteinExistence type="predicted"/>
<feature type="transmembrane region" description="Helical" evidence="1">
    <location>
        <begin position="104"/>
        <end position="124"/>
    </location>
</feature>
<feature type="transmembrane region" description="Helical" evidence="1">
    <location>
        <begin position="12"/>
        <end position="31"/>
    </location>
</feature>
<name>A0ABT8KTG3_9BACT</name>
<organism evidence="2 3">
    <name type="scientific">Splendidivirga corallicola</name>
    <dbReference type="NCBI Taxonomy" id="3051826"/>
    <lineage>
        <taxon>Bacteria</taxon>
        <taxon>Pseudomonadati</taxon>
        <taxon>Bacteroidota</taxon>
        <taxon>Cytophagia</taxon>
        <taxon>Cytophagales</taxon>
        <taxon>Splendidivirgaceae</taxon>
        <taxon>Splendidivirga</taxon>
    </lineage>
</organism>
<keyword evidence="3" id="KW-1185">Reference proteome</keyword>
<sequence>MLFKLYRYLRILSLDVALGSCISALFVANYLQVAISYSALFTLGLCVWLIYTADHLMDAYHIKHKAHSRRHLYHQKYFKRLVYLFIVVASLGFVSLIFLPTRTIYWGLALLAFVFLHFIILKLIGIRPSAYKEFIVAFLYAAGIFLVSLSVYNGPFNKEILVLFVQFFLTALINLLLFGMIEEEIDKKDGQVSFVQWAGKKRTLTFTWILLSISFCYPIYTFITTTNNSLIINQMIILAMNLTLGIIMFDKNYFKKKERYRAYGDAIFLYPIIVL</sequence>
<dbReference type="RefSeq" id="WP_346754073.1">
    <property type="nucleotide sequence ID" value="NZ_JAUJEA010000009.1"/>
</dbReference>
<evidence type="ECO:0000256" key="1">
    <source>
        <dbReference type="SAM" id="Phobius"/>
    </source>
</evidence>
<comment type="caution">
    <text evidence="2">The sequence shown here is derived from an EMBL/GenBank/DDBJ whole genome shotgun (WGS) entry which is preliminary data.</text>
</comment>
<feature type="transmembrane region" description="Helical" evidence="1">
    <location>
        <begin position="37"/>
        <end position="60"/>
    </location>
</feature>
<gene>
    <name evidence="2" type="ORF">QQ008_21840</name>
</gene>